<dbReference type="EMBL" id="DQ065990">
    <property type="protein sequence ID" value="AAY66627.1"/>
    <property type="molecule type" value="mRNA"/>
</dbReference>
<evidence type="ECO:0000256" key="4">
    <source>
        <dbReference type="ARBA" id="ARBA00023180"/>
    </source>
</evidence>
<evidence type="ECO:0000256" key="5">
    <source>
        <dbReference type="ARBA" id="ARBA00034321"/>
    </source>
</evidence>
<evidence type="ECO:0000313" key="6">
    <source>
        <dbReference type="EMBL" id="AAY66627.1"/>
    </source>
</evidence>
<dbReference type="Pfam" id="PF12115">
    <property type="entry name" value="Salp15"/>
    <property type="match status" value="1"/>
</dbReference>
<evidence type="ECO:0000256" key="1">
    <source>
        <dbReference type="ARBA" id="ARBA00004613"/>
    </source>
</evidence>
<dbReference type="VEuPathDB" id="VectorBase:ISCI017795"/>
<protein>
    <submittedName>
        <fullName evidence="6">Putative secreted protein</fullName>
    </submittedName>
</protein>
<comment type="similarity">
    <text evidence="5">Belongs to the salp15 family.</text>
</comment>
<keyword evidence="2" id="KW-0964">Secreted</keyword>
<dbReference type="VEuPathDB" id="VectorBase:ISCW004518"/>
<name>Q4PMY3_IXOSC</name>
<reference evidence="6" key="1">
    <citation type="submission" date="2005-05" db="EMBL/GenBank/DDBJ databases">
        <authorList>
            <person name="Tseng H.-P."/>
            <person name="Hseu T.-H."/>
            <person name="Buhler D.R."/>
            <person name="Wang W.-D."/>
            <person name="Tsai H.-L."/>
            <person name="Hu C.-H."/>
        </authorList>
    </citation>
    <scope>NUCLEOTIDE SEQUENCE</scope>
    <source>
        <strain evidence="6">IS-6-12L-6</strain>
        <tissue evidence="6">Salivary glands</tissue>
    </source>
</reference>
<proteinExistence type="evidence at transcript level"/>
<evidence type="ECO:0000256" key="2">
    <source>
        <dbReference type="ARBA" id="ARBA00022525"/>
    </source>
</evidence>
<keyword evidence="4" id="KW-0325">Glycoprotein</keyword>
<sequence>MVDDSMKNTALLFFLMRTTTLIGAMFVLFAMCTTPTVAGADVQSAYTDGHKTNNKKQNIEDRSLVENYREAVKSAYKSKCEEKWPHSKPGALAGCFINCNEQNQDNSTVKIHTLTLSNGSPCIIYGGVCNDGKCVPKVLE</sequence>
<comment type="subcellular location">
    <subcellularLocation>
        <location evidence="1">Secreted</location>
    </subcellularLocation>
</comment>
<dbReference type="AlphaFoldDB" id="Q4PMY3"/>
<keyword evidence="3" id="KW-0732">Signal</keyword>
<evidence type="ECO:0000256" key="3">
    <source>
        <dbReference type="ARBA" id="ARBA00022729"/>
    </source>
</evidence>
<reference evidence="6" key="2">
    <citation type="journal article" date="2006" name="Insect Biochem. Mol. Biol.">
        <title>An annotated catalog of salivary gland transcripts from Ixodes scapularis ticks.</title>
        <authorList>
            <person name="Ribeiro J.M."/>
            <person name="Alarcon-Chaidez F."/>
            <person name="Francischetti I.M."/>
            <person name="Mans B.J."/>
            <person name="Mather T.N."/>
            <person name="Valenzuela J.G."/>
            <person name="Wikel S.K."/>
        </authorList>
    </citation>
    <scope>NUCLEOTIDE SEQUENCE</scope>
    <source>
        <strain evidence="6">IS-6-12L-6</strain>
        <tissue evidence="6">Salivary glands</tissue>
    </source>
</reference>
<organism evidence="6">
    <name type="scientific">Ixodes scapularis</name>
    <name type="common">Black-legged tick</name>
    <name type="synonym">Deer tick</name>
    <dbReference type="NCBI Taxonomy" id="6945"/>
    <lineage>
        <taxon>Eukaryota</taxon>
        <taxon>Metazoa</taxon>
        <taxon>Ecdysozoa</taxon>
        <taxon>Arthropoda</taxon>
        <taxon>Chelicerata</taxon>
        <taxon>Arachnida</taxon>
        <taxon>Acari</taxon>
        <taxon>Parasitiformes</taxon>
        <taxon>Ixodida</taxon>
        <taxon>Ixodoidea</taxon>
        <taxon>Ixodidae</taxon>
        <taxon>Ixodinae</taxon>
        <taxon>Ixodes</taxon>
    </lineage>
</organism>
<accession>Q4PMY3</accession>
<dbReference type="InterPro" id="IPR021971">
    <property type="entry name" value="Salp15"/>
</dbReference>
<dbReference type="VEuPathDB" id="VectorBase:ISCP_024715"/>
<dbReference type="GO" id="GO:0005576">
    <property type="term" value="C:extracellular region"/>
    <property type="evidence" value="ECO:0007669"/>
    <property type="project" value="UniProtKB-SubCell"/>
</dbReference>